<proteinExistence type="predicted"/>
<evidence type="ECO:0000313" key="2">
    <source>
        <dbReference type="EMBL" id="MSU90688.1"/>
    </source>
</evidence>
<gene>
    <name evidence="2" type="ORF">GE300_13865</name>
</gene>
<dbReference type="InterPro" id="IPR045526">
    <property type="entry name" value="DUF6471"/>
</dbReference>
<sequence>MPKAQTDAEWSSRAKNLLRSELKRKGVTYAQLSDLLEKIGVQENEKNIANKISRGVFTMAFFLQCMAAIEVTEVRL</sequence>
<dbReference type="Proteomes" id="UP000474957">
    <property type="component" value="Unassembled WGS sequence"/>
</dbReference>
<evidence type="ECO:0000259" key="1">
    <source>
        <dbReference type="Pfam" id="PF20075"/>
    </source>
</evidence>
<dbReference type="RefSeq" id="WP_154447171.1">
    <property type="nucleotide sequence ID" value="NZ_WIND01000011.1"/>
</dbReference>
<feature type="domain" description="DUF6471" evidence="1">
    <location>
        <begin position="10"/>
        <end position="74"/>
    </location>
</feature>
<accession>A0A6L5Z2D6</accession>
<name>A0A6L5Z2D6_9RHOB</name>
<organism evidence="2 3">
    <name type="scientific">Halovulum marinum</name>
    <dbReference type="NCBI Taxonomy" id="2662447"/>
    <lineage>
        <taxon>Bacteria</taxon>
        <taxon>Pseudomonadati</taxon>
        <taxon>Pseudomonadota</taxon>
        <taxon>Alphaproteobacteria</taxon>
        <taxon>Rhodobacterales</taxon>
        <taxon>Paracoccaceae</taxon>
        <taxon>Halovulum</taxon>
    </lineage>
</organism>
<protein>
    <recommendedName>
        <fullName evidence="1">DUF6471 domain-containing protein</fullName>
    </recommendedName>
</protein>
<evidence type="ECO:0000313" key="3">
    <source>
        <dbReference type="Proteomes" id="UP000474957"/>
    </source>
</evidence>
<dbReference type="AlphaFoldDB" id="A0A6L5Z2D6"/>
<dbReference type="EMBL" id="WIND01000011">
    <property type="protein sequence ID" value="MSU90688.1"/>
    <property type="molecule type" value="Genomic_DNA"/>
</dbReference>
<reference evidence="2 3" key="1">
    <citation type="submission" date="2019-10" db="EMBL/GenBank/DDBJ databases">
        <title>Cognatihalovulum marinum gen. nov. sp. nov., a new member of the family Rhodobacteraceae isolated from deep seawater of the Northwest Indian Ocean.</title>
        <authorList>
            <person name="Ruan C."/>
            <person name="Wang J."/>
            <person name="Zheng X."/>
            <person name="Song L."/>
            <person name="Zhu Y."/>
            <person name="Huang Y."/>
            <person name="Lu Z."/>
            <person name="Du W."/>
            <person name="Huang L."/>
            <person name="Dai X."/>
        </authorList>
    </citation>
    <scope>NUCLEOTIDE SEQUENCE [LARGE SCALE GENOMIC DNA]</scope>
    <source>
        <strain evidence="2 3">2CG4</strain>
    </source>
</reference>
<comment type="caution">
    <text evidence="2">The sequence shown here is derived from an EMBL/GenBank/DDBJ whole genome shotgun (WGS) entry which is preliminary data.</text>
</comment>
<keyword evidence="3" id="KW-1185">Reference proteome</keyword>
<dbReference type="Pfam" id="PF20075">
    <property type="entry name" value="DUF6471"/>
    <property type="match status" value="1"/>
</dbReference>